<dbReference type="RefSeq" id="WP_249848919.1">
    <property type="nucleotide sequence ID" value="NZ_JAMGBD010000002.1"/>
</dbReference>
<dbReference type="PROSITE" id="PS50005">
    <property type="entry name" value="TPR"/>
    <property type="match status" value="1"/>
</dbReference>
<keyword evidence="2 3" id="KW-0802">TPR repeat</keyword>
<dbReference type="SMART" id="SM00028">
    <property type="entry name" value="TPR"/>
    <property type="match status" value="4"/>
</dbReference>
<name>A0ABT0RPC8_9SPHN</name>
<accession>A0ABT0RPC8</accession>
<dbReference type="PANTHER" id="PTHR44858">
    <property type="entry name" value="TETRATRICOPEPTIDE REPEAT PROTEIN 6"/>
    <property type="match status" value="1"/>
</dbReference>
<evidence type="ECO:0000313" key="5">
    <source>
        <dbReference type="Proteomes" id="UP001165363"/>
    </source>
</evidence>
<gene>
    <name evidence="4" type="ORF">LZ536_11465</name>
</gene>
<reference evidence="4" key="1">
    <citation type="submission" date="2022-05" db="EMBL/GenBank/DDBJ databases">
        <authorList>
            <person name="Jo J.-H."/>
            <person name="Im W.-T."/>
        </authorList>
    </citation>
    <scope>NUCLEOTIDE SEQUENCE</scope>
    <source>
        <strain evidence="4">SE158</strain>
    </source>
</reference>
<sequence>MMLVAAALLFAADPAMGETVRAIQAGRLEQAQIMLNAAIANGAQGEEVDRVRADLAFRSGNFAAALKDYESLAALHPDEPLNFERAGIAAIQLGQPNRAAQVLRTATAFPSASWRAWNARGVLADFQRDWTEADEAYRSAEKLAPDRAEILNNRGWSLMLRGQWAEALPLFERAAGLDPKATRIADNLELARAAVARDLPQRRAGESDSDWAARLNDAGVIAASGGERQRAIAAFSQALEASTQWFERAANNLALVEGRN</sequence>
<evidence type="ECO:0000313" key="4">
    <source>
        <dbReference type="EMBL" id="MCL6684512.1"/>
    </source>
</evidence>
<dbReference type="Proteomes" id="UP001165363">
    <property type="component" value="Unassembled WGS sequence"/>
</dbReference>
<dbReference type="InterPro" id="IPR019734">
    <property type="entry name" value="TPR_rpt"/>
</dbReference>
<evidence type="ECO:0000256" key="3">
    <source>
        <dbReference type="PROSITE-ProRule" id="PRU00339"/>
    </source>
</evidence>
<keyword evidence="5" id="KW-1185">Reference proteome</keyword>
<dbReference type="EMBL" id="JAMGBD010000002">
    <property type="protein sequence ID" value="MCL6684512.1"/>
    <property type="molecule type" value="Genomic_DNA"/>
</dbReference>
<dbReference type="InterPro" id="IPR050498">
    <property type="entry name" value="Ycf3"/>
</dbReference>
<evidence type="ECO:0000256" key="2">
    <source>
        <dbReference type="ARBA" id="ARBA00022803"/>
    </source>
</evidence>
<dbReference type="SUPFAM" id="SSF48452">
    <property type="entry name" value="TPR-like"/>
    <property type="match status" value="1"/>
</dbReference>
<dbReference type="PANTHER" id="PTHR44858:SF1">
    <property type="entry name" value="UDP-N-ACETYLGLUCOSAMINE--PEPTIDE N-ACETYLGLUCOSAMINYLTRANSFERASE SPINDLY-RELATED"/>
    <property type="match status" value="1"/>
</dbReference>
<proteinExistence type="predicted"/>
<dbReference type="InterPro" id="IPR011990">
    <property type="entry name" value="TPR-like_helical_dom_sf"/>
</dbReference>
<feature type="repeat" description="TPR" evidence="3">
    <location>
        <begin position="148"/>
        <end position="181"/>
    </location>
</feature>
<evidence type="ECO:0000256" key="1">
    <source>
        <dbReference type="ARBA" id="ARBA00022737"/>
    </source>
</evidence>
<comment type="caution">
    <text evidence="4">The sequence shown here is derived from an EMBL/GenBank/DDBJ whole genome shotgun (WGS) entry which is preliminary data.</text>
</comment>
<keyword evidence="1" id="KW-0677">Repeat</keyword>
<dbReference type="Gene3D" id="1.25.40.10">
    <property type="entry name" value="Tetratricopeptide repeat domain"/>
    <property type="match status" value="1"/>
</dbReference>
<organism evidence="4 5">
    <name type="scientific">Sphingomonas alba</name>
    <dbReference type="NCBI Taxonomy" id="2908208"/>
    <lineage>
        <taxon>Bacteria</taxon>
        <taxon>Pseudomonadati</taxon>
        <taxon>Pseudomonadota</taxon>
        <taxon>Alphaproteobacteria</taxon>
        <taxon>Sphingomonadales</taxon>
        <taxon>Sphingomonadaceae</taxon>
        <taxon>Sphingomonas</taxon>
    </lineage>
</organism>
<protein>
    <submittedName>
        <fullName evidence="4">Tetratricopeptide repeat protein</fullName>
    </submittedName>
</protein>
<dbReference type="Pfam" id="PF13432">
    <property type="entry name" value="TPR_16"/>
    <property type="match status" value="2"/>
</dbReference>